<dbReference type="EMBL" id="BMQJ01000009">
    <property type="protein sequence ID" value="GGQ05802.1"/>
    <property type="molecule type" value="Genomic_DNA"/>
</dbReference>
<feature type="transmembrane region" description="Helical" evidence="1">
    <location>
        <begin position="147"/>
        <end position="169"/>
    </location>
</feature>
<feature type="transmembrane region" description="Helical" evidence="1">
    <location>
        <begin position="422"/>
        <end position="444"/>
    </location>
</feature>
<evidence type="ECO:0000256" key="1">
    <source>
        <dbReference type="SAM" id="Phobius"/>
    </source>
</evidence>
<dbReference type="PROSITE" id="PS51257">
    <property type="entry name" value="PROKAR_LIPOPROTEIN"/>
    <property type="match status" value="1"/>
</dbReference>
<dbReference type="RefSeq" id="WP_189247986.1">
    <property type="nucleotide sequence ID" value="NZ_BMQJ01000009.1"/>
</dbReference>
<organism evidence="2 3">
    <name type="scientific">Streptosporangium pseudovulgare</name>
    <dbReference type="NCBI Taxonomy" id="35765"/>
    <lineage>
        <taxon>Bacteria</taxon>
        <taxon>Bacillati</taxon>
        <taxon>Actinomycetota</taxon>
        <taxon>Actinomycetes</taxon>
        <taxon>Streptosporangiales</taxon>
        <taxon>Streptosporangiaceae</taxon>
        <taxon>Streptosporangium</taxon>
    </lineage>
</organism>
<feature type="transmembrane region" description="Helical" evidence="1">
    <location>
        <begin position="256"/>
        <end position="279"/>
    </location>
</feature>
<keyword evidence="1" id="KW-1133">Transmembrane helix</keyword>
<keyword evidence="3" id="KW-1185">Reference proteome</keyword>
<accession>A0ABQ2QZS8</accession>
<feature type="transmembrane region" description="Helical" evidence="1">
    <location>
        <begin position="176"/>
        <end position="196"/>
    </location>
</feature>
<feature type="transmembrane region" description="Helical" evidence="1">
    <location>
        <begin position="59"/>
        <end position="82"/>
    </location>
</feature>
<keyword evidence="1" id="KW-0812">Transmembrane</keyword>
<feature type="transmembrane region" description="Helical" evidence="1">
    <location>
        <begin position="113"/>
        <end position="135"/>
    </location>
</feature>
<feature type="transmembrane region" description="Helical" evidence="1">
    <location>
        <begin position="482"/>
        <end position="503"/>
    </location>
</feature>
<comment type="caution">
    <text evidence="2">The sequence shown here is derived from an EMBL/GenBank/DDBJ whole genome shotgun (WGS) entry which is preliminary data.</text>
</comment>
<proteinExistence type="predicted"/>
<evidence type="ECO:0000313" key="2">
    <source>
        <dbReference type="EMBL" id="GGQ05802.1"/>
    </source>
</evidence>
<sequence length="540" mass="56645">MTARAPIALAVADFRERVRRPAYALTLLAAVGLACLAVPDAGSHWVIMDVGGYRGVYTSAWIGTVTALAGALWLTMGGFYVVRDAIIRDERTRVGHILAASPLRTSTYLIGKFLSNFLVLASMAGVLAVTAPLMQFARGESGALDPIALLFPFALITLPPLVLTAAAAVLFETVPLLRGGVGNVVWFVVSMVLLLGGQSRNAPLGGIGVRQAAESMRAALVEQGIDVSGREFSLGLTSVTEPLRSFRWDGFTPDTAFLGGRLVLLAVGIAVALLPALWFGRFDPARGPGSGPAAVPSKPGKVRKKAQDEILGDLPRDVRGEPGMEPVGRPGFPVTMTAPVRGAVFWRLLAGELRVLVRGVSPWWWLVAAAVTVAGFATPEPTTLLPLAWIWPVLVWSRLGTQRVEHGLEGLLGAYPTMRRGLLAEWAAGVALTVVTGIAPAVRMAATADWAGVGSWVGGALLVPALALALGVACRTHRIFQVVYLGLWYLAVNGVAALDYMGVVKSGGLPAGPSPLAVGGLALLLVCAALAVRTARHAVR</sequence>
<feature type="transmembrane region" description="Helical" evidence="1">
    <location>
        <begin position="21"/>
        <end position="39"/>
    </location>
</feature>
<name>A0ABQ2QZS8_9ACTN</name>
<feature type="transmembrane region" description="Helical" evidence="1">
    <location>
        <begin position="450"/>
        <end position="470"/>
    </location>
</feature>
<keyword evidence="1" id="KW-0472">Membrane</keyword>
<dbReference type="Proteomes" id="UP000611554">
    <property type="component" value="Unassembled WGS sequence"/>
</dbReference>
<feature type="transmembrane region" description="Helical" evidence="1">
    <location>
        <begin position="515"/>
        <end position="532"/>
    </location>
</feature>
<evidence type="ECO:0000313" key="3">
    <source>
        <dbReference type="Proteomes" id="UP000611554"/>
    </source>
</evidence>
<gene>
    <name evidence="2" type="ORF">GCM10010140_40190</name>
</gene>
<protein>
    <submittedName>
        <fullName evidence="2">ABC transporter permease</fullName>
    </submittedName>
</protein>
<reference evidence="3" key="1">
    <citation type="journal article" date="2019" name="Int. J. Syst. Evol. Microbiol.">
        <title>The Global Catalogue of Microorganisms (GCM) 10K type strain sequencing project: providing services to taxonomists for standard genome sequencing and annotation.</title>
        <authorList>
            <consortium name="The Broad Institute Genomics Platform"/>
            <consortium name="The Broad Institute Genome Sequencing Center for Infectious Disease"/>
            <person name="Wu L."/>
            <person name="Ma J."/>
        </authorList>
    </citation>
    <scope>NUCLEOTIDE SEQUENCE [LARGE SCALE GENOMIC DNA]</scope>
    <source>
        <strain evidence="3">JCM 3115</strain>
    </source>
</reference>